<keyword evidence="3" id="KW-1185">Reference proteome</keyword>
<dbReference type="Proteomes" id="UP000507245">
    <property type="component" value="Unassembled WGS sequence"/>
</dbReference>
<feature type="transmembrane region" description="Helical" evidence="1">
    <location>
        <begin position="36"/>
        <end position="56"/>
    </location>
</feature>
<reference evidence="3" key="1">
    <citation type="journal article" date="2020" name="Genome Biol.">
        <title>Gamete binning: chromosome-level and haplotype-resolved genome assembly enabled by high-throughput single-cell sequencing of gamete genomes.</title>
        <authorList>
            <person name="Campoy J.A."/>
            <person name="Sun H."/>
            <person name="Goel M."/>
            <person name="Jiao W.-B."/>
            <person name="Folz-Donahue K."/>
            <person name="Wang N."/>
            <person name="Rubio M."/>
            <person name="Liu C."/>
            <person name="Kukat C."/>
            <person name="Ruiz D."/>
            <person name="Huettel B."/>
            <person name="Schneeberger K."/>
        </authorList>
    </citation>
    <scope>NUCLEOTIDE SEQUENCE [LARGE SCALE GENOMIC DNA]</scope>
    <source>
        <strain evidence="3">cv. Rojo Pasion</strain>
    </source>
</reference>
<gene>
    <name evidence="2" type="ORF">ORAREDHAP_LOCUS16960</name>
</gene>
<name>A0A6J5WPA2_PRUAR</name>
<keyword evidence="1" id="KW-0812">Transmembrane</keyword>
<proteinExistence type="predicted"/>
<evidence type="ECO:0000256" key="1">
    <source>
        <dbReference type="SAM" id="Phobius"/>
    </source>
</evidence>
<keyword evidence="1" id="KW-0472">Membrane</keyword>
<evidence type="ECO:0000313" key="2">
    <source>
        <dbReference type="EMBL" id="CAB4301452.1"/>
    </source>
</evidence>
<sequence length="60" mass="6025">MLAMVVVGAQATAGMGLTVAVEEAEWVEVIEKAVGMALVVVGTKVVAVGIGLTVVVEEAE</sequence>
<dbReference type="EMBL" id="CAEKKB010000002">
    <property type="protein sequence ID" value="CAB4301452.1"/>
    <property type="molecule type" value="Genomic_DNA"/>
</dbReference>
<accession>A0A6J5WPA2</accession>
<protein>
    <submittedName>
        <fullName evidence="2">Uncharacterized protein</fullName>
    </submittedName>
</protein>
<organism evidence="2 3">
    <name type="scientific">Prunus armeniaca</name>
    <name type="common">Apricot</name>
    <name type="synonym">Armeniaca vulgaris</name>
    <dbReference type="NCBI Taxonomy" id="36596"/>
    <lineage>
        <taxon>Eukaryota</taxon>
        <taxon>Viridiplantae</taxon>
        <taxon>Streptophyta</taxon>
        <taxon>Embryophyta</taxon>
        <taxon>Tracheophyta</taxon>
        <taxon>Spermatophyta</taxon>
        <taxon>Magnoliopsida</taxon>
        <taxon>eudicotyledons</taxon>
        <taxon>Gunneridae</taxon>
        <taxon>Pentapetalae</taxon>
        <taxon>rosids</taxon>
        <taxon>fabids</taxon>
        <taxon>Rosales</taxon>
        <taxon>Rosaceae</taxon>
        <taxon>Amygdaloideae</taxon>
        <taxon>Amygdaleae</taxon>
        <taxon>Prunus</taxon>
    </lineage>
</organism>
<keyword evidence="1" id="KW-1133">Transmembrane helix</keyword>
<evidence type="ECO:0000313" key="3">
    <source>
        <dbReference type="Proteomes" id="UP000507245"/>
    </source>
</evidence>
<dbReference type="AlphaFoldDB" id="A0A6J5WPA2"/>